<evidence type="ECO:0000313" key="2">
    <source>
        <dbReference type="Proteomes" id="UP001151760"/>
    </source>
</evidence>
<gene>
    <name evidence="1" type="ORF">Tco_0991468</name>
</gene>
<dbReference type="SUPFAM" id="SSF56672">
    <property type="entry name" value="DNA/RNA polymerases"/>
    <property type="match status" value="1"/>
</dbReference>
<comment type="caution">
    <text evidence="1">The sequence shown here is derived from an EMBL/GenBank/DDBJ whole genome shotgun (WGS) entry which is preliminary data.</text>
</comment>
<keyword evidence="2" id="KW-1185">Reference proteome</keyword>
<name>A0ABQ5EZQ0_9ASTR</name>
<dbReference type="InterPro" id="IPR043502">
    <property type="entry name" value="DNA/RNA_pol_sf"/>
</dbReference>
<reference evidence="1" key="2">
    <citation type="submission" date="2022-01" db="EMBL/GenBank/DDBJ databases">
        <authorList>
            <person name="Yamashiro T."/>
            <person name="Shiraishi A."/>
            <person name="Satake H."/>
            <person name="Nakayama K."/>
        </authorList>
    </citation>
    <scope>NUCLEOTIDE SEQUENCE</scope>
</reference>
<organism evidence="1 2">
    <name type="scientific">Tanacetum coccineum</name>
    <dbReference type="NCBI Taxonomy" id="301880"/>
    <lineage>
        <taxon>Eukaryota</taxon>
        <taxon>Viridiplantae</taxon>
        <taxon>Streptophyta</taxon>
        <taxon>Embryophyta</taxon>
        <taxon>Tracheophyta</taxon>
        <taxon>Spermatophyta</taxon>
        <taxon>Magnoliopsida</taxon>
        <taxon>eudicotyledons</taxon>
        <taxon>Gunneridae</taxon>
        <taxon>Pentapetalae</taxon>
        <taxon>asterids</taxon>
        <taxon>campanulids</taxon>
        <taxon>Asterales</taxon>
        <taxon>Asteraceae</taxon>
        <taxon>Asteroideae</taxon>
        <taxon>Anthemideae</taxon>
        <taxon>Anthemidinae</taxon>
        <taxon>Tanacetum</taxon>
    </lineage>
</organism>
<reference evidence="1" key="1">
    <citation type="journal article" date="2022" name="Int. J. Mol. Sci.">
        <title>Draft Genome of Tanacetum Coccineum: Genomic Comparison of Closely Related Tanacetum-Family Plants.</title>
        <authorList>
            <person name="Yamashiro T."/>
            <person name="Shiraishi A."/>
            <person name="Nakayama K."/>
            <person name="Satake H."/>
        </authorList>
    </citation>
    <scope>NUCLEOTIDE SEQUENCE</scope>
</reference>
<dbReference type="Proteomes" id="UP001151760">
    <property type="component" value="Unassembled WGS sequence"/>
</dbReference>
<dbReference type="EMBL" id="BQNB010016842">
    <property type="protein sequence ID" value="GJT56414.1"/>
    <property type="molecule type" value="Genomic_DNA"/>
</dbReference>
<accession>A0ABQ5EZQ0</accession>
<protein>
    <submittedName>
        <fullName evidence="1">Uncharacterized protein</fullName>
    </submittedName>
</protein>
<proteinExistence type="predicted"/>
<evidence type="ECO:0000313" key="1">
    <source>
        <dbReference type="EMBL" id="GJT56414.1"/>
    </source>
</evidence>
<sequence length="164" mass="18597">MATWPIPTNIKHLKGFMGLKSYYRRFMMLNASGVGLGVVLLQEIKDFLPLLVSNDYQIQYRKGVEYVTTDALSRLQHPSELVFIACSSITTELYQTIVESWETDPALQQLIQKLQSGQVRKGSYIWANQQKRRKGKLVVGDNPSLRVVLLKQIHGESVGGCNNR</sequence>